<protein>
    <recommendedName>
        <fullName evidence="2">MAGE domain-containing protein</fullName>
    </recommendedName>
</protein>
<dbReference type="eggNOG" id="KOG4562">
    <property type="taxonomic scope" value="Eukaryota"/>
</dbReference>
<dbReference type="Pfam" id="PF01454">
    <property type="entry name" value="MAGE"/>
    <property type="match status" value="2"/>
</dbReference>
<reference evidence="3" key="2">
    <citation type="submission" date="2025-08" db="UniProtKB">
        <authorList>
            <consortium name="Ensembl"/>
        </authorList>
    </citation>
    <scope>IDENTIFICATION</scope>
    <source>
        <strain evidence="3">Isolate ISIS603380</strain>
    </source>
</reference>
<feature type="region of interest" description="Disordered" evidence="1">
    <location>
        <begin position="1"/>
        <end position="91"/>
    </location>
</feature>
<feature type="domain" description="MAGE" evidence="2">
    <location>
        <begin position="330"/>
        <end position="520"/>
    </location>
</feature>
<dbReference type="InterPro" id="IPR021072">
    <property type="entry name" value="MAGE_N"/>
</dbReference>
<dbReference type="InterPro" id="IPR002190">
    <property type="entry name" value="MHD_dom"/>
</dbReference>
<dbReference type="STRING" id="9785.ENSLAFP00000021890"/>
<dbReference type="InParanoid" id="G3U232"/>
<feature type="compositionally biased region" description="Polar residues" evidence="1">
    <location>
        <begin position="23"/>
        <end position="56"/>
    </location>
</feature>
<reference evidence="3" key="3">
    <citation type="submission" date="2025-09" db="UniProtKB">
        <authorList>
            <consortium name="Ensembl"/>
        </authorList>
    </citation>
    <scope>IDENTIFICATION</scope>
    <source>
        <strain evidence="3">Isolate ISIS603380</strain>
    </source>
</reference>
<name>G3U232_LOXAF</name>
<dbReference type="Proteomes" id="UP000007646">
    <property type="component" value="Unassembled WGS sequence"/>
</dbReference>
<sequence length="541" mass="61896">SRVIMPRGHQSKLRTRGKRRQAQGDTHSVQGAQPSQSSHAAPTTQGSQRAPSTSTGAIAASGRRAPSGAEGQDEGGPSSSSARARNERSQRVRLTSRVIMLSQFLMYKYEMQRQITKREMLKFINKRYKEHFPEILRRTSEYLELVFGLDVKKVDSKVKNYALVSKLDLPNNGRVRAGRGLPKTGLLMTLLGVILLKGNCATEKEIWEFLNMMRVFAGRKHLIYGEPRKLITKDLVKLKYLEYRPVPNSDPPRYEFLWGPRAHAETSKIKILEFLAKVNDIVPSALSCLYEEAVRREKGQHRKDFSHAKYWIRVHSQSNKNIKINEMDEQFLLYKYKMKQPITKADMLKIVKQKYKDQFPEILKRAAERIEIVFAADVKEVDPITQSYALVSKMDLPNDGRVCGRKGLPKTGLLMTLLGVIFLKGNRATEEEIWEFLKTMRVFAGKKHFIYGEPRKLITKDLVKLKYLEYRQVPNSDPPSYEFLWGPRAHAETTKMKVLEFLAKINDTDPSAFASRYEEALRDEEERAQAIDAARAGSSAT</sequence>
<evidence type="ECO:0000256" key="1">
    <source>
        <dbReference type="SAM" id="MobiDB-lite"/>
    </source>
</evidence>
<dbReference type="GeneTree" id="ENSGT00940000163033"/>
<dbReference type="FunFam" id="1.10.10.1200:FF:000007">
    <property type="entry name" value="Melanoma-associated antigen C2"/>
    <property type="match status" value="2"/>
</dbReference>
<dbReference type="Ensembl" id="ENSLAFT00000004101.3">
    <property type="protein sequence ID" value="ENSLAFP00000021890.1"/>
    <property type="gene ID" value="ENSLAFG00000026132.1"/>
</dbReference>
<dbReference type="GO" id="GO:0005634">
    <property type="term" value="C:nucleus"/>
    <property type="evidence" value="ECO:0007669"/>
    <property type="project" value="TreeGrafter"/>
</dbReference>
<dbReference type="HOGENOM" id="CLU_592576_0_0_1"/>
<proteinExistence type="predicted"/>
<organism evidence="3 4">
    <name type="scientific">Loxodonta africana</name>
    <name type="common">African elephant</name>
    <dbReference type="NCBI Taxonomy" id="9785"/>
    <lineage>
        <taxon>Eukaryota</taxon>
        <taxon>Metazoa</taxon>
        <taxon>Chordata</taxon>
        <taxon>Craniata</taxon>
        <taxon>Vertebrata</taxon>
        <taxon>Euteleostomi</taxon>
        <taxon>Mammalia</taxon>
        <taxon>Eutheria</taxon>
        <taxon>Afrotheria</taxon>
        <taxon>Proboscidea</taxon>
        <taxon>Elephantidae</taxon>
        <taxon>Loxodonta</taxon>
    </lineage>
</organism>
<evidence type="ECO:0000313" key="3">
    <source>
        <dbReference type="Ensembl" id="ENSLAFP00000021890.1"/>
    </source>
</evidence>
<dbReference type="AlphaFoldDB" id="G3U232"/>
<dbReference type="PROSITE" id="PS50838">
    <property type="entry name" value="MAGE"/>
    <property type="match status" value="2"/>
</dbReference>
<dbReference type="SMART" id="SM01392">
    <property type="entry name" value="MAGE_N"/>
    <property type="match status" value="1"/>
</dbReference>
<accession>G3U232</accession>
<dbReference type="PANTHER" id="PTHR11736">
    <property type="entry name" value="MELANOMA-ASSOCIATED ANTIGEN MAGE ANTIGEN"/>
    <property type="match status" value="1"/>
</dbReference>
<dbReference type="OMA" id="CEVKYLE"/>
<dbReference type="PANTHER" id="PTHR11736:SF14">
    <property type="entry name" value="NSE3 HOMOLOG, SMC5-SMC6 COMPLEX COMPONENT"/>
    <property type="match status" value="1"/>
</dbReference>
<evidence type="ECO:0000313" key="4">
    <source>
        <dbReference type="Proteomes" id="UP000007646"/>
    </source>
</evidence>
<dbReference type="InterPro" id="IPR037445">
    <property type="entry name" value="MAGE"/>
</dbReference>
<dbReference type="SMART" id="SM01373">
    <property type="entry name" value="MAGE"/>
    <property type="match status" value="2"/>
</dbReference>
<dbReference type="InterPro" id="IPR041898">
    <property type="entry name" value="MAGE_WH1"/>
</dbReference>
<dbReference type="Gene3D" id="1.10.10.1210">
    <property type="entry name" value="MAGE homology domain, winged helix WH2 motif"/>
    <property type="match status" value="2"/>
</dbReference>
<reference evidence="3 4" key="1">
    <citation type="submission" date="2009-06" db="EMBL/GenBank/DDBJ databases">
        <title>The Genome Sequence of Loxodonta africana (African elephant).</title>
        <authorList>
            <person name="Di Palma F."/>
            <person name="Heiman D."/>
            <person name="Young S."/>
            <person name="Johnson J."/>
            <person name="Lander E.S."/>
            <person name="Lindblad-Toh K."/>
        </authorList>
    </citation>
    <scope>NUCLEOTIDE SEQUENCE [LARGE SCALE GENOMIC DNA]</scope>
    <source>
        <strain evidence="3 4">Isolate ISIS603380</strain>
    </source>
</reference>
<evidence type="ECO:0000259" key="2">
    <source>
        <dbReference type="PROSITE" id="PS50838"/>
    </source>
</evidence>
<dbReference type="GO" id="GO:0000122">
    <property type="term" value="P:negative regulation of transcription by RNA polymerase II"/>
    <property type="evidence" value="ECO:0007669"/>
    <property type="project" value="TreeGrafter"/>
</dbReference>
<dbReference type="Gene3D" id="1.10.10.1200">
    <property type="entry name" value="MAGE homology domain, winged helix WH1 motif"/>
    <property type="match status" value="2"/>
</dbReference>
<dbReference type="InterPro" id="IPR041899">
    <property type="entry name" value="MAGE_WH2"/>
</dbReference>
<keyword evidence="4" id="KW-1185">Reference proteome</keyword>
<feature type="compositionally biased region" description="Basic residues" evidence="1">
    <location>
        <begin position="9"/>
        <end position="21"/>
    </location>
</feature>
<dbReference type="FunFam" id="1.10.10.1210:FF:000001">
    <property type="entry name" value="melanoma-associated antigen D1"/>
    <property type="match status" value="2"/>
</dbReference>
<feature type="domain" description="MAGE" evidence="2">
    <location>
        <begin position="94"/>
        <end position="293"/>
    </location>
</feature>